<dbReference type="SUPFAM" id="SSF56300">
    <property type="entry name" value="Metallo-dependent phosphatases"/>
    <property type="match status" value="1"/>
</dbReference>
<dbReference type="PANTHER" id="PTHR11575">
    <property type="entry name" value="5'-NUCLEOTIDASE-RELATED"/>
    <property type="match status" value="1"/>
</dbReference>
<dbReference type="PRINTS" id="PR01607">
    <property type="entry name" value="APYRASEFAMLY"/>
</dbReference>
<dbReference type="Gene3D" id="3.60.21.10">
    <property type="match status" value="1"/>
</dbReference>
<evidence type="ECO:0000259" key="3">
    <source>
        <dbReference type="Pfam" id="PF00149"/>
    </source>
</evidence>
<dbReference type="GO" id="GO:0030288">
    <property type="term" value="C:outer membrane-bounded periplasmic space"/>
    <property type="evidence" value="ECO:0007669"/>
    <property type="project" value="TreeGrafter"/>
</dbReference>
<keyword evidence="6" id="KW-1185">Reference proteome</keyword>
<dbReference type="Gene3D" id="3.90.780.10">
    <property type="entry name" value="5'-Nucleotidase, C-terminal domain"/>
    <property type="match status" value="1"/>
</dbReference>
<keyword evidence="2" id="KW-0547">Nucleotide-binding</keyword>
<dbReference type="AlphaFoldDB" id="A0A6B3RKS5"/>
<evidence type="ECO:0000256" key="2">
    <source>
        <dbReference type="RuleBase" id="RU362119"/>
    </source>
</evidence>
<dbReference type="Pfam" id="PF00149">
    <property type="entry name" value="Metallophos"/>
    <property type="match status" value="1"/>
</dbReference>
<feature type="domain" description="Calcineurin-like phosphoesterase" evidence="3">
    <location>
        <begin position="2"/>
        <end position="244"/>
    </location>
</feature>
<sequence length="616" mass="65015">MLATSDLHMHLSGYDYHADAPCVQKGLCLTATLVRRAREEVAGTILLDNGDFLHGSPLGDYVAARQDGGPHPMMQAMAHLGYDAVNLGNHEFSMGIPLLAAALAEARFPVLSANTCPRDGSALGPLIAPWALIERDLPDQHGQAQRVRLGVIGVLPPDTALWDRQAIGGEVQMQPMAQTVAQQVPRLRAAGADVVVVLAHCGIGSAQAGSGPDAAGTQDAGLQDAGQQIAAIDGVDAVILGHRHMVFPAASLAPSPEVDPVGGTLHGKPAVMPGFFGSHLGVIDIDLIRAAGAWRVRSHKAEARAIASRDGEGRPLGLVAPDDGLTRLIQPAHEAVRLWARRPVGRTPQAIHSYFAMITDCPSVQIVNQAQAQYVAARLDGGPLAHLPVLSATAPFKAGGFGGPENYTLIPAGDILLRHAADLYIHPNTIMALLVTGAELRRWLEYSARGYRQIVPGGADQPLLGPDLPCFVYDTISGLTYEVDLSQPPHGQGGQRIRNLCWQGQPLDPAQQFVLATNSFRGSGNGGFSPAEPARVVLEEQTANRDILIAHIGRALNGAAAPERGAPAWRFSPLPGTSVTFDTSPLAAACLADAPHLALTPLARTEEGFLRLRLDL</sequence>
<dbReference type="PANTHER" id="PTHR11575:SF6">
    <property type="entry name" value="2',3'-CYCLIC-NUCLEOTIDE 2'-PHOSPHODIESTERASE_3'-NUCLEOTIDASE"/>
    <property type="match status" value="1"/>
</dbReference>
<evidence type="ECO:0000256" key="1">
    <source>
        <dbReference type="ARBA" id="ARBA00022729"/>
    </source>
</evidence>
<comment type="caution">
    <text evidence="5">The sequence shown here is derived from an EMBL/GenBank/DDBJ whole genome shotgun (WGS) entry which is preliminary data.</text>
</comment>
<dbReference type="Proteomes" id="UP000481421">
    <property type="component" value="Unassembled WGS sequence"/>
</dbReference>
<dbReference type="NCBIfam" id="NF006938">
    <property type="entry name" value="PRK09420.1"/>
    <property type="match status" value="1"/>
</dbReference>
<dbReference type="GO" id="GO:0009166">
    <property type="term" value="P:nucleotide catabolic process"/>
    <property type="evidence" value="ECO:0007669"/>
    <property type="project" value="InterPro"/>
</dbReference>
<reference evidence="5 6" key="1">
    <citation type="submission" date="2020-02" db="EMBL/GenBank/DDBJ databases">
        <title>Rhodobacter algicola sp. nov., isolated from microalga culture.</title>
        <authorList>
            <person name="Park C.-Y."/>
        </authorList>
    </citation>
    <scope>NUCLEOTIDE SEQUENCE [LARGE SCALE GENOMIC DNA]</scope>
    <source>
        <strain evidence="5 6">ETT8</strain>
    </source>
</reference>
<dbReference type="InterPro" id="IPR036907">
    <property type="entry name" value="5'-Nucleotdase_C_sf"/>
</dbReference>
<evidence type="ECO:0000313" key="5">
    <source>
        <dbReference type="EMBL" id="NEX46031.1"/>
    </source>
</evidence>
<dbReference type="GO" id="GO:0016787">
    <property type="term" value="F:hydrolase activity"/>
    <property type="evidence" value="ECO:0007669"/>
    <property type="project" value="UniProtKB-KW"/>
</dbReference>
<evidence type="ECO:0000313" key="6">
    <source>
        <dbReference type="Proteomes" id="UP000481421"/>
    </source>
</evidence>
<dbReference type="InterPro" id="IPR004843">
    <property type="entry name" value="Calcineurin-like_PHP"/>
</dbReference>
<dbReference type="GO" id="GO:0000166">
    <property type="term" value="F:nucleotide binding"/>
    <property type="evidence" value="ECO:0007669"/>
    <property type="project" value="UniProtKB-KW"/>
</dbReference>
<dbReference type="SUPFAM" id="SSF55816">
    <property type="entry name" value="5'-nucleotidase (syn. UDP-sugar hydrolase), C-terminal domain"/>
    <property type="match status" value="1"/>
</dbReference>
<keyword evidence="2" id="KW-0378">Hydrolase</keyword>
<dbReference type="InterPro" id="IPR006179">
    <property type="entry name" value="5_nucleotidase/apyrase"/>
</dbReference>
<keyword evidence="1" id="KW-0732">Signal</keyword>
<proteinExistence type="inferred from homology"/>
<dbReference type="Pfam" id="PF02872">
    <property type="entry name" value="5_nucleotid_C"/>
    <property type="match status" value="1"/>
</dbReference>
<dbReference type="InterPro" id="IPR008334">
    <property type="entry name" value="5'-Nucleotdase_C"/>
</dbReference>
<name>A0A6B3RKS5_9RHOB</name>
<protein>
    <submittedName>
        <fullName evidence="5">Bifunctional 2',3'-cyclic-nucleotide 2'-phosphodiesterase/3'-nucleotidase</fullName>
    </submittedName>
</protein>
<comment type="similarity">
    <text evidence="2">Belongs to the 5'-nucleotidase family.</text>
</comment>
<organism evidence="5 6">
    <name type="scientific">Pseudotabrizicola algicola</name>
    <dbReference type="NCBI Taxonomy" id="2709381"/>
    <lineage>
        <taxon>Bacteria</taxon>
        <taxon>Pseudomonadati</taxon>
        <taxon>Pseudomonadota</taxon>
        <taxon>Alphaproteobacteria</taxon>
        <taxon>Rhodobacterales</taxon>
        <taxon>Paracoccaceae</taxon>
        <taxon>Pseudotabrizicola</taxon>
    </lineage>
</organism>
<gene>
    <name evidence="5" type="ORF">G3572_07425</name>
</gene>
<feature type="domain" description="5'-Nucleotidase C-terminal" evidence="4">
    <location>
        <begin position="358"/>
        <end position="528"/>
    </location>
</feature>
<dbReference type="EMBL" id="JAAIKE010000002">
    <property type="protein sequence ID" value="NEX46031.1"/>
    <property type="molecule type" value="Genomic_DNA"/>
</dbReference>
<dbReference type="InterPro" id="IPR029052">
    <property type="entry name" value="Metallo-depent_PP-like"/>
</dbReference>
<accession>A0A6B3RKS5</accession>
<evidence type="ECO:0000259" key="4">
    <source>
        <dbReference type="Pfam" id="PF02872"/>
    </source>
</evidence>